<evidence type="ECO:0000313" key="1">
    <source>
        <dbReference type="EMBL" id="EHP47968.1"/>
    </source>
</evidence>
<reference evidence="1 2" key="1">
    <citation type="submission" date="2012-01" db="EMBL/GenBank/DDBJ databases">
        <title>The Genome Sequence of Odoribacter laneus YIT 12061.</title>
        <authorList>
            <consortium name="The Broad Institute Genome Sequencing Platform"/>
            <person name="Earl A."/>
            <person name="Ward D."/>
            <person name="Feldgarden M."/>
            <person name="Gevers D."/>
            <person name="Morotomi M."/>
            <person name="Young S.K."/>
            <person name="Zeng Q."/>
            <person name="Gargeya S."/>
            <person name="Fitzgerald M."/>
            <person name="Haas B."/>
            <person name="Abouelleil A."/>
            <person name="Alvarado L."/>
            <person name="Arachchi H.M."/>
            <person name="Berlin A."/>
            <person name="Chapman S.B."/>
            <person name="Gearin G."/>
            <person name="Goldberg J."/>
            <person name="Griggs A."/>
            <person name="Gujja S."/>
            <person name="Hansen M."/>
            <person name="Heiman D."/>
            <person name="Howarth C."/>
            <person name="Larimer J."/>
            <person name="Lui A."/>
            <person name="MacDonald P.J.P."/>
            <person name="McCowen C."/>
            <person name="Montmayeur A."/>
            <person name="Murphy C."/>
            <person name="Neiman D."/>
            <person name="Pearson M."/>
            <person name="Priest M."/>
            <person name="Roberts A."/>
            <person name="Saif S."/>
            <person name="Shea T."/>
            <person name="Sisk P."/>
            <person name="Stolte C."/>
            <person name="Sykes S."/>
            <person name="Wortman J."/>
            <person name="Nusbaum C."/>
            <person name="Birren B."/>
        </authorList>
    </citation>
    <scope>NUCLEOTIDE SEQUENCE [LARGE SCALE GENOMIC DNA]</scope>
    <source>
        <strain evidence="1 2">YIT 12061</strain>
    </source>
</reference>
<dbReference type="EMBL" id="ADMC01000021">
    <property type="protein sequence ID" value="EHP47968.1"/>
    <property type="molecule type" value="Genomic_DNA"/>
</dbReference>
<gene>
    <name evidence="1" type="ORF">HMPREF9449_01370</name>
</gene>
<proteinExistence type="predicted"/>
<dbReference type="GeneID" id="98068943"/>
<protein>
    <submittedName>
        <fullName evidence="1">Uncharacterized protein</fullName>
    </submittedName>
</protein>
<dbReference type="AlphaFoldDB" id="H1DGI4"/>
<dbReference type="Proteomes" id="UP000004892">
    <property type="component" value="Unassembled WGS sequence"/>
</dbReference>
<evidence type="ECO:0000313" key="2">
    <source>
        <dbReference type="Proteomes" id="UP000004892"/>
    </source>
</evidence>
<organism evidence="1 2">
    <name type="scientific">Odoribacter laneus YIT 12061</name>
    <dbReference type="NCBI Taxonomy" id="742817"/>
    <lineage>
        <taxon>Bacteria</taxon>
        <taxon>Pseudomonadati</taxon>
        <taxon>Bacteroidota</taxon>
        <taxon>Bacteroidia</taxon>
        <taxon>Bacteroidales</taxon>
        <taxon>Odoribacteraceae</taxon>
        <taxon>Odoribacter</taxon>
    </lineage>
</organism>
<dbReference type="STRING" id="742817.HMPREF9449_01370"/>
<accession>H1DGI4</accession>
<name>H1DGI4_9BACT</name>
<dbReference type="RefSeq" id="WP_009136518.1">
    <property type="nucleotide sequence ID" value="NZ_JH594596.1"/>
</dbReference>
<dbReference type="PATRIC" id="fig|742817.3.peg.1453"/>
<sequence length="125" mass="14373">MKLAFLGIWIVLLFLFSEMKEEKKGYIEEDSPVLTEMSIAGNVAEQFCGKNFFHFCKRGDEILAYTLDLSDQYKGITFAAGGTMLANRNSRTALLISLEADKYKNLLSVRYLEGFYIYFLRKIII</sequence>
<comment type="caution">
    <text evidence="1">The sequence shown here is derived from an EMBL/GenBank/DDBJ whole genome shotgun (WGS) entry which is preliminary data.</text>
</comment>
<dbReference type="HOGENOM" id="CLU_1990377_0_0_10"/>
<keyword evidence="2" id="KW-1185">Reference proteome</keyword>